<dbReference type="EMBL" id="LT907782">
    <property type="protein sequence ID" value="SNX61215.1"/>
    <property type="molecule type" value="Genomic_DNA"/>
</dbReference>
<reference evidence="1 2" key="1">
    <citation type="submission" date="2017-08" db="EMBL/GenBank/DDBJ databases">
        <authorList>
            <person name="de Groot N.N."/>
        </authorList>
    </citation>
    <scope>NUCLEOTIDE SEQUENCE [LARGE SCALE GENOMIC DNA]</scope>
    <source>
        <strain evidence="1 2">Nm15</strain>
    </source>
</reference>
<evidence type="ECO:0000313" key="1">
    <source>
        <dbReference type="EMBL" id="SNX61215.1"/>
    </source>
</evidence>
<evidence type="ECO:0000313" key="2">
    <source>
        <dbReference type="Proteomes" id="UP000242498"/>
    </source>
</evidence>
<sequence>MTSIKKRLEKLERLQPRGLQYSSDDELDARIAELCNKPEIHDWLVDDTNNDPMRLRVIDLMTQQRVGAY</sequence>
<dbReference type="RefSeq" id="WP_096293985.1">
    <property type="nucleotide sequence ID" value="NZ_LT907782.1"/>
</dbReference>
<gene>
    <name evidence="1" type="ORF">SAMN06296273_2667</name>
</gene>
<protein>
    <submittedName>
        <fullName evidence="1">Uncharacterized protein</fullName>
    </submittedName>
</protein>
<organism evidence="1 2">
    <name type="scientific">Nitrosomonas ureae</name>
    <dbReference type="NCBI Taxonomy" id="44577"/>
    <lineage>
        <taxon>Bacteria</taxon>
        <taxon>Pseudomonadati</taxon>
        <taxon>Pseudomonadota</taxon>
        <taxon>Betaproteobacteria</taxon>
        <taxon>Nitrosomonadales</taxon>
        <taxon>Nitrosomonadaceae</taxon>
        <taxon>Nitrosomonas</taxon>
    </lineage>
</organism>
<proteinExistence type="predicted"/>
<dbReference type="AlphaFoldDB" id="A0A285C1M8"/>
<accession>A0A285C1M8</accession>
<name>A0A285C1M8_9PROT</name>
<dbReference type="Proteomes" id="UP000242498">
    <property type="component" value="Chromosome I"/>
</dbReference>